<feature type="region of interest" description="Disordered" evidence="1">
    <location>
        <begin position="61"/>
        <end position="86"/>
    </location>
</feature>
<dbReference type="Proteomes" id="UP000077521">
    <property type="component" value="Unassembled WGS sequence"/>
</dbReference>
<name>A0A8T8SHH6_9BASI</name>
<reference evidence="2" key="2">
    <citation type="journal article" date="2019" name="IMA Fungus">
        <title>Genome sequencing and comparison of five Tilletia species to identify candidate genes for the detection of regulated species infecting wheat.</title>
        <authorList>
            <person name="Nguyen H.D.T."/>
            <person name="Sultana T."/>
            <person name="Kesanakurti P."/>
            <person name="Hambleton S."/>
        </authorList>
    </citation>
    <scope>NUCLEOTIDE SEQUENCE</scope>
    <source>
        <strain evidence="2">DAOMC 236416</strain>
    </source>
</reference>
<dbReference type="EMBL" id="LWDF02001211">
    <property type="protein sequence ID" value="KAE8239848.1"/>
    <property type="molecule type" value="Genomic_DNA"/>
</dbReference>
<comment type="caution">
    <text evidence="2">The sequence shown here is derived from an EMBL/GenBank/DDBJ whole genome shotgun (WGS) entry which is preliminary data.</text>
</comment>
<protein>
    <submittedName>
        <fullName evidence="2">Uncharacterized protein</fullName>
    </submittedName>
</protein>
<reference evidence="2" key="1">
    <citation type="submission" date="2016-04" db="EMBL/GenBank/DDBJ databases">
        <authorList>
            <person name="Nguyen H.D."/>
            <person name="Samba Siva P."/>
            <person name="Cullis J."/>
            <person name="Levesque C.A."/>
            <person name="Hambleton S."/>
        </authorList>
    </citation>
    <scope>NUCLEOTIDE SEQUENCE</scope>
    <source>
        <strain evidence="2">DAOMC 236416</strain>
    </source>
</reference>
<gene>
    <name evidence="2" type="ORF">A4X13_0g8041</name>
</gene>
<evidence type="ECO:0000313" key="3">
    <source>
        <dbReference type="Proteomes" id="UP000077521"/>
    </source>
</evidence>
<organism evidence="2 3">
    <name type="scientific">Tilletia indica</name>
    <dbReference type="NCBI Taxonomy" id="43049"/>
    <lineage>
        <taxon>Eukaryota</taxon>
        <taxon>Fungi</taxon>
        <taxon>Dikarya</taxon>
        <taxon>Basidiomycota</taxon>
        <taxon>Ustilaginomycotina</taxon>
        <taxon>Exobasidiomycetes</taxon>
        <taxon>Tilletiales</taxon>
        <taxon>Tilletiaceae</taxon>
        <taxon>Tilletia</taxon>
    </lineage>
</organism>
<feature type="region of interest" description="Disordered" evidence="1">
    <location>
        <begin position="1"/>
        <end position="22"/>
    </location>
</feature>
<keyword evidence="3" id="KW-1185">Reference proteome</keyword>
<accession>A0A8T8SHH6</accession>
<sequence>MAEQESSGVPDGGWQTIGFQQGMDSAIRWGSEEQASQATNPTDSEAAATNVVGLWTAKPGHEAIPSSADIVSPERVSAARRRKAAG</sequence>
<dbReference type="AlphaFoldDB" id="A0A8T8SHH6"/>
<proteinExistence type="predicted"/>
<evidence type="ECO:0000256" key="1">
    <source>
        <dbReference type="SAM" id="MobiDB-lite"/>
    </source>
</evidence>
<evidence type="ECO:0000313" key="2">
    <source>
        <dbReference type="EMBL" id="KAE8239848.1"/>
    </source>
</evidence>